<comment type="subcellular location">
    <subcellularLocation>
        <location evidence="1">Cell membrane</location>
        <topology evidence="1">Multi-pass membrane protein</topology>
    </subcellularLocation>
</comment>
<evidence type="ECO:0000256" key="2">
    <source>
        <dbReference type="ARBA" id="ARBA00022475"/>
    </source>
</evidence>
<keyword evidence="2" id="KW-1003">Cell membrane</keyword>
<organism evidence="8 9">
    <name type="scientific">Chelatococcus albus</name>
    <dbReference type="NCBI Taxonomy" id="3047466"/>
    <lineage>
        <taxon>Bacteria</taxon>
        <taxon>Pseudomonadati</taxon>
        <taxon>Pseudomonadota</taxon>
        <taxon>Alphaproteobacteria</taxon>
        <taxon>Hyphomicrobiales</taxon>
        <taxon>Chelatococcaceae</taxon>
        <taxon>Chelatococcus</taxon>
    </lineage>
</organism>
<evidence type="ECO:0000256" key="5">
    <source>
        <dbReference type="ARBA" id="ARBA00023136"/>
    </source>
</evidence>
<feature type="transmembrane region" description="Helical" evidence="6">
    <location>
        <begin position="414"/>
        <end position="434"/>
    </location>
</feature>
<evidence type="ECO:0000256" key="6">
    <source>
        <dbReference type="SAM" id="Phobius"/>
    </source>
</evidence>
<proteinExistence type="predicted"/>
<dbReference type="EMBL" id="JASJEV010000012">
    <property type="protein sequence ID" value="MDJ1159762.1"/>
    <property type="molecule type" value="Genomic_DNA"/>
</dbReference>
<dbReference type="PANTHER" id="PTHR30287">
    <property type="entry name" value="MEMBRANE COMPONENT OF PREDICTED ABC SUPERFAMILY METABOLITE UPTAKE TRANSPORTER"/>
    <property type="match status" value="1"/>
</dbReference>
<evidence type="ECO:0000256" key="1">
    <source>
        <dbReference type="ARBA" id="ARBA00004651"/>
    </source>
</evidence>
<evidence type="ECO:0000256" key="3">
    <source>
        <dbReference type="ARBA" id="ARBA00022692"/>
    </source>
</evidence>
<feature type="transmembrane region" description="Helical" evidence="6">
    <location>
        <begin position="30"/>
        <end position="51"/>
    </location>
</feature>
<keyword evidence="9" id="KW-1185">Reference proteome</keyword>
<dbReference type="Pfam" id="PF02687">
    <property type="entry name" value="FtsX"/>
    <property type="match status" value="2"/>
</dbReference>
<accession>A0ABT7AK53</accession>
<sequence>MHGGFDRQRAPGTVARLVLRLALRELRGGLRGFGIFLACIALGVMAIAGVGSVSRSLTEGLAHEGRRILGGDVAVSLVQREASETERAYLATRGRLSAIATLRAMVVAGEKGSALVELKAVDAAYPTVGTLESEPQRPLAALLGGGDGVFGAVADPVLLARLDLKLGDRVRLGRAEIEIRASLRNEPDKIAAGVGFGPRLLVAQEALAASGLVQPGSLVRFTYRLTLPQADDAALAHFAEETKRALPDAGWDIRSRVNAAPQFARNIERFTQFLTLVGLTALMVGGVGVANAVRGFVERKRDSIATLKSLGAPGGRVVAIYLAQVLLIAVVGVGIGLALGAAMPFVLAGAARSLIPIPLDPALAPGELAVAALYGLLTALVFALAPLGRAHDVPVSALFRDQVDPERRLPRRRYLAALGLALAVLMAVAVFFAFDRHVAAIFIGAALGAFVLLRLVAEGIMALAARLPRPRRAAPRLALANIHRPGALTPSLVLSLGLGVTLLVALALVDANVRSQLTRALPGQSPSFFFLDIQNGEAERFAAFLAAEAPEARIERVPMMRGRIVSLKGIRVEDYKAPEQVAWVLEGDRGITHAAEAPEGSSLTSGAWWPKDYEGPPLVSFDREIAQNLGLSVGDKIVVNVLGRNLEATVANLRVVEWRRLGINFVMVFSPATFAGAPHTQLATLTLPNGGAAAQEAAILKATARAFPTVTSVRVKDALDAVNDIVGQLAVALRAASSIALAASLLVLAGALAAGHRARLYDAVILKTLGATRGRLLTAYALEYGALGLATALFGFLAGTVAAAVIVTRVMRLDFLFEPAGAILAAVLAVLVTIALGLVGTWRILGQKPAFYLRNL</sequence>
<feature type="domain" description="ABC3 transporter permease C-terminal" evidence="7">
    <location>
        <begin position="736"/>
        <end position="849"/>
    </location>
</feature>
<feature type="transmembrane region" description="Helical" evidence="6">
    <location>
        <begin position="776"/>
        <end position="808"/>
    </location>
</feature>
<keyword evidence="3 6" id="KW-0812">Transmembrane</keyword>
<dbReference type="RefSeq" id="WP_283741759.1">
    <property type="nucleotide sequence ID" value="NZ_JASJEV010000012.1"/>
</dbReference>
<dbReference type="Proteomes" id="UP001321492">
    <property type="component" value="Unassembled WGS sequence"/>
</dbReference>
<feature type="transmembrane region" description="Helical" evidence="6">
    <location>
        <begin position="820"/>
        <end position="845"/>
    </location>
</feature>
<keyword evidence="4 6" id="KW-1133">Transmembrane helix</keyword>
<feature type="transmembrane region" description="Helical" evidence="6">
    <location>
        <begin position="735"/>
        <end position="755"/>
    </location>
</feature>
<feature type="transmembrane region" description="Helical" evidence="6">
    <location>
        <begin position="368"/>
        <end position="387"/>
    </location>
</feature>
<comment type="caution">
    <text evidence="8">The sequence shown here is derived from an EMBL/GenBank/DDBJ whole genome shotgun (WGS) entry which is preliminary data.</text>
</comment>
<evidence type="ECO:0000259" key="7">
    <source>
        <dbReference type="Pfam" id="PF02687"/>
    </source>
</evidence>
<evidence type="ECO:0000256" key="4">
    <source>
        <dbReference type="ARBA" id="ARBA00022989"/>
    </source>
</evidence>
<protein>
    <submittedName>
        <fullName evidence="8">ABC transporter permease</fullName>
    </submittedName>
</protein>
<feature type="transmembrane region" description="Helical" evidence="6">
    <location>
        <begin position="318"/>
        <end position="348"/>
    </location>
</feature>
<dbReference type="InterPro" id="IPR038766">
    <property type="entry name" value="Membrane_comp_ABC_pdt"/>
</dbReference>
<dbReference type="InterPro" id="IPR003838">
    <property type="entry name" value="ABC3_permease_C"/>
</dbReference>
<gene>
    <name evidence="8" type="ORF">QNA08_16175</name>
</gene>
<reference evidence="8 9" key="1">
    <citation type="submission" date="2023-05" db="EMBL/GenBank/DDBJ databases">
        <title>Chelatococcus sp. nov., a moderately thermophilic bacterium isolated from hot spring microbial mat.</title>
        <authorList>
            <person name="Hu C.-J."/>
            <person name="Li W.-J."/>
        </authorList>
    </citation>
    <scope>NUCLEOTIDE SEQUENCE [LARGE SCALE GENOMIC DNA]</scope>
    <source>
        <strain evidence="8 9">SYSU G07232</strain>
    </source>
</reference>
<evidence type="ECO:0000313" key="8">
    <source>
        <dbReference type="EMBL" id="MDJ1159762.1"/>
    </source>
</evidence>
<keyword evidence="5 6" id="KW-0472">Membrane</keyword>
<evidence type="ECO:0000313" key="9">
    <source>
        <dbReference type="Proteomes" id="UP001321492"/>
    </source>
</evidence>
<name>A0ABT7AK53_9HYPH</name>
<feature type="domain" description="ABC3 transporter permease C-terminal" evidence="7">
    <location>
        <begin position="277"/>
        <end position="389"/>
    </location>
</feature>
<dbReference type="PANTHER" id="PTHR30287:SF1">
    <property type="entry name" value="INNER MEMBRANE PROTEIN"/>
    <property type="match status" value="1"/>
</dbReference>
<feature type="transmembrane region" description="Helical" evidence="6">
    <location>
        <begin position="273"/>
        <end position="297"/>
    </location>
</feature>
<feature type="transmembrane region" description="Helical" evidence="6">
    <location>
        <begin position="440"/>
        <end position="465"/>
    </location>
</feature>